<proteinExistence type="predicted"/>
<keyword evidence="2" id="KW-1185">Reference proteome</keyword>
<name>A0A8S1R8D9_9CILI</name>
<dbReference type="Pfam" id="PF07004">
    <property type="entry name" value="SHIPPO-rpt"/>
    <property type="match status" value="1"/>
</dbReference>
<dbReference type="InterPro" id="IPR010736">
    <property type="entry name" value="SHIPPO-rpt"/>
</dbReference>
<dbReference type="AlphaFoldDB" id="A0A8S1R8D9"/>
<comment type="caution">
    <text evidence="1">The sequence shown here is derived from an EMBL/GenBank/DDBJ whole genome shotgun (WGS) entry which is preliminary data.</text>
</comment>
<evidence type="ECO:0000313" key="1">
    <source>
        <dbReference type="EMBL" id="CAD8123569.1"/>
    </source>
</evidence>
<gene>
    <name evidence="1" type="ORF">PSON_ATCC_30995.1.T1450116</name>
</gene>
<reference evidence="1" key="1">
    <citation type="submission" date="2021-01" db="EMBL/GenBank/DDBJ databases">
        <authorList>
            <consortium name="Genoscope - CEA"/>
            <person name="William W."/>
        </authorList>
    </citation>
    <scope>NUCLEOTIDE SEQUENCE</scope>
</reference>
<accession>A0A8S1R8D9</accession>
<dbReference type="EMBL" id="CAJJDN010000145">
    <property type="protein sequence ID" value="CAD8123569.1"/>
    <property type="molecule type" value="Genomic_DNA"/>
</dbReference>
<sequence length="260" mass="31286">MQHTKNKGKNKTFFISNNNLFNSQLQYQQKLKQQRSFYWQRSSIRFYQILQQCSSTNLIYEFNFIKFIKRKRNHIWYFKRSLLCYSFFQKTKELGYITQGIQRNPGVGNYNCSNCYDSKIQYTMRPKTQSNWLPNFLKEQNLDCIPGPGQYESKDIDQMGNSNYARYQSSRCYKIGKQERFNKIRYSSPGPNTYKQTDGLNDSGQYYESKHRGQGKRIICKEPRRSFIDQIYQKGNYEKKYFNYSSRILDSQINLCESEF</sequence>
<evidence type="ECO:0000313" key="2">
    <source>
        <dbReference type="Proteomes" id="UP000692954"/>
    </source>
</evidence>
<organism evidence="1 2">
    <name type="scientific">Paramecium sonneborni</name>
    <dbReference type="NCBI Taxonomy" id="65129"/>
    <lineage>
        <taxon>Eukaryota</taxon>
        <taxon>Sar</taxon>
        <taxon>Alveolata</taxon>
        <taxon>Ciliophora</taxon>
        <taxon>Intramacronucleata</taxon>
        <taxon>Oligohymenophorea</taxon>
        <taxon>Peniculida</taxon>
        <taxon>Parameciidae</taxon>
        <taxon>Paramecium</taxon>
    </lineage>
</organism>
<protein>
    <submittedName>
        <fullName evidence="1">Uncharacterized protein</fullName>
    </submittedName>
</protein>
<dbReference type="OrthoDB" id="295215at2759"/>
<dbReference type="Proteomes" id="UP000692954">
    <property type="component" value="Unassembled WGS sequence"/>
</dbReference>